<feature type="compositionally biased region" description="Polar residues" evidence="2">
    <location>
        <begin position="260"/>
        <end position="277"/>
    </location>
</feature>
<gene>
    <name evidence="4" type="ORF">GP2143_10407</name>
</gene>
<evidence type="ECO:0000256" key="3">
    <source>
        <dbReference type="SAM" id="Phobius"/>
    </source>
</evidence>
<feature type="coiled-coil region" evidence="1">
    <location>
        <begin position="171"/>
        <end position="229"/>
    </location>
</feature>
<evidence type="ECO:0000313" key="5">
    <source>
        <dbReference type="Proteomes" id="UP000004931"/>
    </source>
</evidence>
<accession>A0YDW8</accession>
<protein>
    <submittedName>
        <fullName evidence="4">Uncharacterized protein</fullName>
    </submittedName>
</protein>
<keyword evidence="1" id="KW-0175">Coiled coil</keyword>
<keyword evidence="3" id="KW-1133">Transmembrane helix</keyword>
<feature type="transmembrane region" description="Helical" evidence="3">
    <location>
        <begin position="60"/>
        <end position="80"/>
    </location>
</feature>
<reference evidence="4 5" key="1">
    <citation type="journal article" date="2010" name="J. Bacteriol.">
        <title>Genome sequence of the oligotrophic marine Gammaproteobacterium HTCC2143, isolated from the Oregon Coast.</title>
        <authorList>
            <person name="Oh H.M."/>
            <person name="Kang I."/>
            <person name="Ferriera S."/>
            <person name="Giovannoni S.J."/>
            <person name="Cho J.C."/>
        </authorList>
    </citation>
    <scope>NUCLEOTIDE SEQUENCE [LARGE SCALE GENOMIC DNA]</scope>
    <source>
        <strain evidence="4 5">HTCC2143</strain>
    </source>
</reference>
<dbReference type="eggNOG" id="COG2959">
    <property type="taxonomic scope" value="Bacteria"/>
</dbReference>
<keyword evidence="3" id="KW-0812">Transmembrane</keyword>
<evidence type="ECO:0000256" key="2">
    <source>
        <dbReference type="SAM" id="MobiDB-lite"/>
    </source>
</evidence>
<dbReference type="STRING" id="247633.GP2143_10407"/>
<dbReference type="AlphaFoldDB" id="A0YDW8"/>
<keyword evidence="3" id="KW-0472">Membrane</keyword>
<keyword evidence="5" id="KW-1185">Reference proteome</keyword>
<feature type="region of interest" description="Disordered" evidence="2">
    <location>
        <begin position="252"/>
        <end position="277"/>
    </location>
</feature>
<name>A0YDW8_9GAMM</name>
<evidence type="ECO:0000313" key="4">
    <source>
        <dbReference type="EMBL" id="EAW31002.1"/>
    </source>
</evidence>
<dbReference type="EMBL" id="AAVT01000005">
    <property type="protein sequence ID" value="EAW31002.1"/>
    <property type="molecule type" value="Genomic_DNA"/>
</dbReference>
<comment type="caution">
    <text evidence="4">The sequence shown here is derived from an EMBL/GenBank/DDBJ whole genome shotgun (WGS) entry which is preliminary data.</text>
</comment>
<organism evidence="4 5">
    <name type="scientific">marine gamma proteobacterium HTCC2143</name>
    <dbReference type="NCBI Taxonomy" id="247633"/>
    <lineage>
        <taxon>Bacteria</taxon>
        <taxon>Pseudomonadati</taxon>
        <taxon>Pseudomonadota</taxon>
        <taxon>Gammaproteobacteria</taxon>
        <taxon>Cellvibrionales</taxon>
        <taxon>Spongiibacteraceae</taxon>
        <taxon>BD1-7 clade</taxon>
    </lineage>
</organism>
<proteinExistence type="predicted"/>
<evidence type="ECO:0000256" key="1">
    <source>
        <dbReference type="SAM" id="Coils"/>
    </source>
</evidence>
<dbReference type="Proteomes" id="UP000004931">
    <property type="component" value="Unassembled WGS sequence"/>
</dbReference>
<sequence>MSMSPRDDDHIGHVPKMTPAHDEIASFQRIKARSGLAASIGDVPNVTGSSSSSTMIMKSTLTAVVLVLLATAGWAGYLQLKLQAAEQSIRNYDTRITDLERQLSVTDESMSESSVAMKIKLRELDSEVRKLWDNVWKKTKEQLAVHDLSLAKQQNSIESNTAFVALAKTMLSKNDSIIEDLSQQLKRAEQMRTQVTANKKAISQQGNVAEAAVDKSNRANKEIQKLSGRIKNTEEWIESINGFRRQVNRDIGALKKSVNRPPSSSLQQPVNQPPSGT</sequence>